<sequence>MTGARMRPIPIQDPVMTFLQLLQALEQRLGHVHLPVRPQAAGLPDVFEGCGLHHELAVTLVRAIYTENRCRHVRDWVSAEACLRAVAPIHAAVAHADHTDIDTYRFSEGFLAAVQAVFEHKPRSRPPKSPEPRGQILSFPLARRRAHH</sequence>
<keyword evidence="2" id="KW-1185">Reference proteome</keyword>
<accession>A0A1C2G123</accession>
<dbReference type="STRING" id="163359.A9R16_12495"/>
<comment type="caution">
    <text evidence="1">The sequence shown here is derived from an EMBL/GenBank/DDBJ whole genome shotgun (WGS) entry which is preliminary data.</text>
</comment>
<evidence type="ECO:0000313" key="2">
    <source>
        <dbReference type="Proteomes" id="UP000253250"/>
    </source>
</evidence>
<proteinExistence type="predicted"/>
<protein>
    <submittedName>
        <fullName evidence="1">Uncharacterized protein</fullName>
    </submittedName>
</protein>
<reference evidence="1 2" key="1">
    <citation type="submission" date="2018-02" db="EMBL/GenBank/DDBJ databases">
        <title>Insights into the biology of acidophilic members of the Acidiferrobacteraceae family derived from comparative genomic analyses.</title>
        <authorList>
            <person name="Issotta F."/>
            <person name="Thyssen C."/>
            <person name="Mena C."/>
            <person name="Moya A."/>
            <person name="Bellenberg S."/>
            <person name="Sproer C."/>
            <person name="Covarrubias P.C."/>
            <person name="Sand W."/>
            <person name="Quatrini R."/>
            <person name="Vera M."/>
        </authorList>
    </citation>
    <scope>NUCLEOTIDE SEQUENCE [LARGE SCALE GENOMIC DNA]</scope>
    <source>
        <strain evidence="2">m-1</strain>
    </source>
</reference>
<dbReference type="EMBL" id="PSYR01000002">
    <property type="protein sequence ID" value="RCN56069.1"/>
    <property type="molecule type" value="Genomic_DNA"/>
</dbReference>
<dbReference type="AlphaFoldDB" id="A0A1C2G123"/>
<organism evidence="1 2">
    <name type="scientific">Acidiferrobacter thiooxydans</name>
    <dbReference type="NCBI Taxonomy" id="163359"/>
    <lineage>
        <taxon>Bacteria</taxon>
        <taxon>Pseudomonadati</taxon>
        <taxon>Pseudomonadota</taxon>
        <taxon>Gammaproteobacteria</taxon>
        <taxon>Acidiferrobacterales</taxon>
        <taxon>Acidiferrobacteraceae</taxon>
        <taxon>Acidiferrobacter</taxon>
    </lineage>
</organism>
<dbReference type="Proteomes" id="UP000253250">
    <property type="component" value="Unassembled WGS sequence"/>
</dbReference>
<evidence type="ECO:0000313" key="1">
    <source>
        <dbReference type="EMBL" id="RCN56069.1"/>
    </source>
</evidence>
<gene>
    <name evidence="1" type="ORF">C4900_09330</name>
</gene>
<name>A0A1C2G123_9GAMM</name>